<dbReference type="Pfam" id="PF07751">
    <property type="entry name" value="Abi_2"/>
    <property type="match status" value="1"/>
</dbReference>
<dbReference type="STRING" id="1120980.GCA_000745955_01409"/>
<dbReference type="OrthoDB" id="9813050at2"/>
<dbReference type="Proteomes" id="UP000254209">
    <property type="component" value="Unassembled WGS sequence"/>
</dbReference>
<reference evidence="1 2" key="1">
    <citation type="submission" date="2018-06" db="EMBL/GenBank/DDBJ databases">
        <authorList>
            <consortium name="Pathogen Informatics"/>
            <person name="Doyle S."/>
        </authorList>
    </citation>
    <scope>NUCLEOTIDE SEQUENCE [LARGE SCALE GENOMIC DNA]</scope>
    <source>
        <strain evidence="1 2">NCTC10283</strain>
    </source>
</reference>
<sequence length="269" mass="31811">MYTINPTTLQLISTPRLNAFKQGLLRNPHSHSQEELIGSYIWNQQMAACLYPLLQNLEIFLRNAIDEAARKQYGDFWWDTIDCHNRNNYFFSNIQKAKQNLDNEWKKNHWTRTHRPTPPQWSHDKIIAATEFSTWVYLFDKDFIQAANATPTTKYLFPSLLGKMFHQWHKILGHNKQHVAIKKDIRDLLEELRIYRNRIAHHEPTWLKAQPTMTPTSSLATIEDKIKKIEKIYQLIHPDVHKYMLSNGFVDAAFNHCKLDILEKYQGIA</sequence>
<name>A0A376BSX5_9NEIS</name>
<dbReference type="InterPro" id="IPR011664">
    <property type="entry name" value="Abi_system_AbiD/AbiF-like"/>
</dbReference>
<dbReference type="EMBL" id="UFSO01000003">
    <property type="protein sequence ID" value="SSY80026.1"/>
    <property type="molecule type" value="Genomic_DNA"/>
</dbReference>
<dbReference type="RefSeq" id="WP_034293042.1">
    <property type="nucleotide sequence ID" value="NZ_CP091519.2"/>
</dbReference>
<evidence type="ECO:0000313" key="1">
    <source>
        <dbReference type="EMBL" id="SSY80026.1"/>
    </source>
</evidence>
<dbReference type="AlphaFoldDB" id="A0A376BSX5"/>
<organism evidence="1 2">
    <name type="scientific">Alysiella crassa</name>
    <dbReference type="NCBI Taxonomy" id="153491"/>
    <lineage>
        <taxon>Bacteria</taxon>
        <taxon>Pseudomonadati</taxon>
        <taxon>Pseudomonadota</taxon>
        <taxon>Betaproteobacteria</taxon>
        <taxon>Neisseriales</taxon>
        <taxon>Neisseriaceae</taxon>
        <taxon>Alysiella</taxon>
    </lineage>
</organism>
<accession>A0A376BSX5</accession>
<proteinExistence type="predicted"/>
<evidence type="ECO:0000313" key="2">
    <source>
        <dbReference type="Proteomes" id="UP000254209"/>
    </source>
</evidence>
<protein>
    <submittedName>
        <fullName evidence="1">Abi-like protein</fullName>
    </submittedName>
</protein>
<keyword evidence="2" id="KW-1185">Reference proteome</keyword>
<gene>
    <name evidence="1" type="ORF">NCTC10283_01580</name>
</gene>